<protein>
    <submittedName>
        <fullName evidence="1">DUF4417 domain-containing protein</fullName>
    </submittedName>
</protein>
<name>A0A921JIQ6_9BACT</name>
<gene>
    <name evidence="1" type="ORF">K8V47_08190</name>
</gene>
<comment type="caution">
    <text evidence="1">The sequence shown here is derived from an EMBL/GenBank/DDBJ whole genome shotgun (WGS) entry which is preliminary data.</text>
</comment>
<dbReference type="InterPro" id="IPR025530">
    <property type="entry name" value="DUF4417"/>
</dbReference>
<dbReference type="AlphaFoldDB" id="A0A921JIQ6"/>
<dbReference type="Proteomes" id="UP000711407">
    <property type="component" value="Unassembled WGS sequence"/>
</dbReference>
<organism evidence="1 2">
    <name type="scientific">Candidatus Amulumruptor caecigallinarius</name>
    <dbReference type="NCBI Taxonomy" id="2109911"/>
    <lineage>
        <taxon>Bacteria</taxon>
        <taxon>Pseudomonadati</taxon>
        <taxon>Bacteroidota</taxon>
        <taxon>Bacteroidia</taxon>
        <taxon>Bacteroidales</taxon>
        <taxon>Muribaculaceae</taxon>
        <taxon>Candidatus Amulumruptor</taxon>
    </lineage>
</organism>
<accession>A0A921JIQ6</accession>
<feature type="non-terminal residue" evidence="1">
    <location>
        <position position="1"/>
    </location>
</feature>
<reference evidence="1" key="2">
    <citation type="submission" date="2021-09" db="EMBL/GenBank/DDBJ databases">
        <authorList>
            <person name="Gilroy R."/>
        </authorList>
    </citation>
    <scope>NUCLEOTIDE SEQUENCE</scope>
    <source>
        <strain evidence="1">4100</strain>
    </source>
</reference>
<proteinExistence type="predicted"/>
<dbReference type="Pfam" id="PF14386">
    <property type="entry name" value="DUF4417"/>
    <property type="match status" value="1"/>
</dbReference>
<dbReference type="EMBL" id="DYXT01000043">
    <property type="protein sequence ID" value="HJE39717.1"/>
    <property type="molecule type" value="Genomic_DNA"/>
</dbReference>
<sequence>EESEHGLSHKKTRANRTADFYLKKLDILSGLTYTDGNCGKPIIRTTTIEELPNSMIAFSKAVSSKSFNHIVHFYEADRSFARIMHNPQMYAKILSRFKYVISPDFSQHLDMPQFLCMQNSWWNSAFGAYWQSLGINIIPNVSWSRPDSFDYAFTGLPKHGVVAINCTAIKGNPMSRYFWMKGYDAAINVLDPKLIIRYGDKMPNEDETRSIYFENENLKRLRNER</sequence>
<evidence type="ECO:0000313" key="1">
    <source>
        <dbReference type="EMBL" id="HJE39717.1"/>
    </source>
</evidence>
<evidence type="ECO:0000313" key="2">
    <source>
        <dbReference type="Proteomes" id="UP000711407"/>
    </source>
</evidence>
<reference evidence="1" key="1">
    <citation type="journal article" date="2021" name="PeerJ">
        <title>Extensive microbial diversity within the chicken gut microbiome revealed by metagenomics and culture.</title>
        <authorList>
            <person name="Gilroy R."/>
            <person name="Ravi A."/>
            <person name="Getino M."/>
            <person name="Pursley I."/>
            <person name="Horton D.L."/>
            <person name="Alikhan N.F."/>
            <person name="Baker D."/>
            <person name="Gharbi K."/>
            <person name="Hall N."/>
            <person name="Watson M."/>
            <person name="Adriaenssens E.M."/>
            <person name="Foster-Nyarko E."/>
            <person name="Jarju S."/>
            <person name="Secka A."/>
            <person name="Antonio M."/>
            <person name="Oren A."/>
            <person name="Chaudhuri R.R."/>
            <person name="La Ragione R."/>
            <person name="Hildebrand F."/>
            <person name="Pallen M.J."/>
        </authorList>
    </citation>
    <scope>NUCLEOTIDE SEQUENCE</scope>
    <source>
        <strain evidence="1">4100</strain>
    </source>
</reference>